<evidence type="ECO:0008006" key="3">
    <source>
        <dbReference type="Google" id="ProtNLM"/>
    </source>
</evidence>
<name>A0A7W7HVP0_9ACTN</name>
<reference evidence="1 2" key="1">
    <citation type="submission" date="2020-08" db="EMBL/GenBank/DDBJ databases">
        <title>Sequencing the genomes of 1000 actinobacteria strains.</title>
        <authorList>
            <person name="Klenk H.-P."/>
        </authorList>
    </citation>
    <scope>NUCLEOTIDE SEQUENCE [LARGE SCALE GENOMIC DNA]</scope>
    <source>
        <strain evidence="1 2">DSM 43149</strain>
    </source>
</reference>
<keyword evidence="2" id="KW-1185">Reference proteome</keyword>
<evidence type="ECO:0000313" key="2">
    <source>
        <dbReference type="Proteomes" id="UP000578112"/>
    </source>
</evidence>
<dbReference type="RefSeq" id="WP_184992177.1">
    <property type="nucleotide sequence ID" value="NZ_BOMK01000001.1"/>
</dbReference>
<dbReference type="Proteomes" id="UP000578112">
    <property type="component" value="Unassembled WGS sequence"/>
</dbReference>
<gene>
    <name evidence="1" type="ORF">BJ971_002205</name>
</gene>
<organism evidence="1 2">
    <name type="scientific">Actinoplanes digitatis</name>
    <dbReference type="NCBI Taxonomy" id="1868"/>
    <lineage>
        <taxon>Bacteria</taxon>
        <taxon>Bacillati</taxon>
        <taxon>Actinomycetota</taxon>
        <taxon>Actinomycetes</taxon>
        <taxon>Micromonosporales</taxon>
        <taxon>Micromonosporaceae</taxon>
        <taxon>Actinoplanes</taxon>
    </lineage>
</organism>
<accession>A0A7W7HVP0</accession>
<evidence type="ECO:0000313" key="1">
    <source>
        <dbReference type="EMBL" id="MBB4761649.1"/>
    </source>
</evidence>
<proteinExistence type="predicted"/>
<dbReference type="AlphaFoldDB" id="A0A7W7HVP0"/>
<sequence length="72" mass="8133">MQVEHLAHRPSWDCASCGMPWPCDPAREYLAAELGRVQLAVYMWANLEEAAGDLANLPAGEAFDRFLAWTRR</sequence>
<dbReference type="EMBL" id="JACHNH010000001">
    <property type="protein sequence ID" value="MBB4761649.1"/>
    <property type="molecule type" value="Genomic_DNA"/>
</dbReference>
<comment type="caution">
    <text evidence="1">The sequence shown here is derived from an EMBL/GenBank/DDBJ whole genome shotgun (WGS) entry which is preliminary data.</text>
</comment>
<protein>
    <recommendedName>
        <fullName evidence="3">Flavin reductase</fullName>
    </recommendedName>
</protein>